<feature type="chain" id="PRO_5047029567" evidence="1">
    <location>
        <begin position="21"/>
        <end position="141"/>
    </location>
</feature>
<sequence>MKKLLFVLFALSLGVLVACSSTDVSNDSITVDGAIKAFQDAGLEAENATEMTKDDYGMAPMKSEEGKRFLVPSIEEGAGGRIFSFEKEEDLDQMKEYYDSLGEESAIFFSWTIKHENILVQINGDLPEEKYEEYKTTLESL</sequence>
<evidence type="ECO:0000313" key="3">
    <source>
        <dbReference type="Proteomes" id="UP001596410"/>
    </source>
</evidence>
<proteinExistence type="predicted"/>
<name>A0ABW2EL85_9BACI</name>
<evidence type="ECO:0000313" key="2">
    <source>
        <dbReference type="EMBL" id="MFC7062835.1"/>
    </source>
</evidence>
<reference evidence="3" key="1">
    <citation type="journal article" date="2019" name="Int. J. Syst. Evol. Microbiol.">
        <title>The Global Catalogue of Microorganisms (GCM) 10K type strain sequencing project: providing services to taxonomists for standard genome sequencing and annotation.</title>
        <authorList>
            <consortium name="The Broad Institute Genomics Platform"/>
            <consortium name="The Broad Institute Genome Sequencing Center for Infectious Disease"/>
            <person name="Wu L."/>
            <person name="Ma J."/>
        </authorList>
    </citation>
    <scope>NUCLEOTIDE SEQUENCE [LARGE SCALE GENOMIC DNA]</scope>
    <source>
        <strain evidence="3">CGMCC 4.1621</strain>
    </source>
</reference>
<accession>A0ABW2EL85</accession>
<organism evidence="2 3">
    <name type="scientific">Halobacillus seohaensis</name>
    <dbReference type="NCBI Taxonomy" id="447421"/>
    <lineage>
        <taxon>Bacteria</taxon>
        <taxon>Bacillati</taxon>
        <taxon>Bacillota</taxon>
        <taxon>Bacilli</taxon>
        <taxon>Bacillales</taxon>
        <taxon>Bacillaceae</taxon>
        <taxon>Halobacillus</taxon>
    </lineage>
</organism>
<protein>
    <submittedName>
        <fullName evidence="2">Stress protein</fullName>
    </submittedName>
</protein>
<dbReference type="PROSITE" id="PS51257">
    <property type="entry name" value="PROKAR_LIPOPROTEIN"/>
    <property type="match status" value="1"/>
</dbReference>
<dbReference type="RefSeq" id="WP_204710631.1">
    <property type="nucleotide sequence ID" value="NZ_JBHSZV010000033.1"/>
</dbReference>
<comment type="caution">
    <text evidence="2">The sequence shown here is derived from an EMBL/GenBank/DDBJ whole genome shotgun (WGS) entry which is preliminary data.</text>
</comment>
<feature type="signal peptide" evidence="1">
    <location>
        <begin position="1"/>
        <end position="20"/>
    </location>
</feature>
<dbReference type="Proteomes" id="UP001596410">
    <property type="component" value="Unassembled WGS sequence"/>
</dbReference>
<keyword evidence="1" id="KW-0732">Signal</keyword>
<keyword evidence="3" id="KW-1185">Reference proteome</keyword>
<gene>
    <name evidence="2" type="ORF">ACFQIC_13405</name>
</gene>
<evidence type="ECO:0000256" key="1">
    <source>
        <dbReference type="SAM" id="SignalP"/>
    </source>
</evidence>
<dbReference type="EMBL" id="JBHSZV010000033">
    <property type="protein sequence ID" value="MFC7062835.1"/>
    <property type="molecule type" value="Genomic_DNA"/>
</dbReference>